<gene>
    <name evidence="2" type="ORF">QI30_14305</name>
</gene>
<keyword evidence="3" id="KW-1185">Reference proteome</keyword>
<evidence type="ECO:0000313" key="3">
    <source>
        <dbReference type="Proteomes" id="UP000288623"/>
    </source>
</evidence>
<dbReference type="GO" id="GO:0006793">
    <property type="term" value="P:phosphorus metabolic process"/>
    <property type="evidence" value="ECO:0007669"/>
    <property type="project" value="UniProtKB-ARBA"/>
</dbReference>
<dbReference type="PROSITE" id="PS50035">
    <property type="entry name" value="PLD"/>
    <property type="match status" value="1"/>
</dbReference>
<evidence type="ECO:0000259" key="1">
    <source>
        <dbReference type="PROSITE" id="PS50035"/>
    </source>
</evidence>
<evidence type="ECO:0000313" key="2">
    <source>
        <dbReference type="EMBL" id="RUS53863.1"/>
    </source>
</evidence>
<dbReference type="InterPro" id="IPR001736">
    <property type="entry name" value="PLipase_D/transphosphatidylase"/>
</dbReference>
<dbReference type="EMBL" id="JTFC01000033">
    <property type="protein sequence ID" value="RUS53863.1"/>
    <property type="molecule type" value="Genomic_DNA"/>
</dbReference>
<dbReference type="Proteomes" id="UP000288623">
    <property type="component" value="Unassembled WGS sequence"/>
</dbReference>
<feature type="domain" description="PLD phosphodiesterase" evidence="1">
    <location>
        <begin position="107"/>
        <end position="133"/>
    </location>
</feature>
<name>A0A433RRP6_9BACL</name>
<organism evidence="2 3">
    <name type="scientific">Candidatus Kurthia intestinigallinarum</name>
    <dbReference type="NCBI Taxonomy" id="1562256"/>
    <lineage>
        <taxon>Bacteria</taxon>
        <taxon>Bacillati</taxon>
        <taxon>Bacillota</taxon>
        <taxon>Bacilli</taxon>
        <taxon>Bacillales</taxon>
        <taxon>Caryophanaceae</taxon>
        <taxon>Kurthia</taxon>
    </lineage>
</organism>
<dbReference type="RefSeq" id="WP_126991293.1">
    <property type="nucleotide sequence ID" value="NZ_JTFC01000033.1"/>
</dbReference>
<dbReference type="SUPFAM" id="SSF56024">
    <property type="entry name" value="Phospholipase D/nuclease"/>
    <property type="match status" value="1"/>
</dbReference>
<dbReference type="OrthoDB" id="2608177at2"/>
<comment type="caution">
    <text evidence="2">The sequence shown here is derived from an EMBL/GenBank/DDBJ whole genome shotgun (WGS) entry which is preliminary data.</text>
</comment>
<dbReference type="GO" id="GO:0003824">
    <property type="term" value="F:catalytic activity"/>
    <property type="evidence" value="ECO:0007669"/>
    <property type="project" value="InterPro"/>
</dbReference>
<sequence length="353" mass="41674">MRTEINVSNARMVITRDELGFQEVINDFRNAEYIYIITYNISNSNDELLDSLRDIDENTEIKLFTNIPNRFESYFSNRSREIARVRINTYITRLDPETFPERFASFFMFNNHMKLVMTNNIAYLGSANYSDESANSFEAGFIFEDNEAISELKGFVDDDFELSAQPYYMANYAPLLYFIRELEVFRIKFSEEIWGVWDVQGKEFEYFKGNEINLNTQIVDEYEYIADELKTSIRDLMDVLAGYEIDLTPLETLDTQLNDFTVDQYVIDYLEFDDRDYINDLMQENVLLMTEDVLNDYVQDFTQQAFEIKDDLATQAVDGFKEWEKFLINVIQELSAYVSEIQNIINPRIDNTN</sequence>
<dbReference type="CDD" id="cd00138">
    <property type="entry name" value="PLDc_SF"/>
    <property type="match status" value="1"/>
</dbReference>
<dbReference type="AlphaFoldDB" id="A0A433RRP6"/>
<dbReference type="Gene3D" id="3.30.870.10">
    <property type="entry name" value="Endonuclease Chain A"/>
    <property type="match status" value="1"/>
</dbReference>
<accession>A0A433RRP6</accession>
<reference evidence="2 3" key="1">
    <citation type="submission" date="2014-11" db="EMBL/GenBank/DDBJ databases">
        <title>Genome sequence and analysis of novel Kurthia sp.</title>
        <authorList>
            <person name="Lawson J.N."/>
            <person name="Gonzalez J.E."/>
            <person name="Rinauldi L."/>
            <person name="Xuan Z."/>
            <person name="Firman A."/>
            <person name="Shaddox L."/>
            <person name="Trudeau A."/>
            <person name="Shah S."/>
            <person name="Reiman D."/>
        </authorList>
    </citation>
    <scope>NUCLEOTIDE SEQUENCE [LARGE SCALE GENOMIC DNA]</scope>
    <source>
        <strain evidence="2 3">3B1D</strain>
    </source>
</reference>
<protein>
    <recommendedName>
        <fullName evidence="1">PLD phosphodiesterase domain-containing protein</fullName>
    </recommendedName>
</protein>
<proteinExistence type="predicted"/>